<reference evidence="2" key="1">
    <citation type="submission" date="2021-02" db="EMBL/GenBank/DDBJ databases">
        <authorList>
            <person name="Nowell W R."/>
        </authorList>
    </citation>
    <scope>NUCLEOTIDE SEQUENCE</scope>
</reference>
<dbReference type="Pfam" id="PF23265">
    <property type="entry name" value="Ig-like_KY"/>
    <property type="match status" value="1"/>
</dbReference>
<evidence type="ECO:0000313" key="2">
    <source>
        <dbReference type="EMBL" id="CAF4185721.1"/>
    </source>
</evidence>
<dbReference type="AlphaFoldDB" id="A0A8S2RVE6"/>
<name>A0A8S2RVE6_9BILA</name>
<dbReference type="InterPro" id="IPR056564">
    <property type="entry name" value="Ig-like_KY"/>
</dbReference>
<comment type="caution">
    <text evidence="2">The sequence shown here is derived from an EMBL/GenBank/DDBJ whole genome shotgun (WGS) entry which is preliminary data.</text>
</comment>
<organism evidence="2 3">
    <name type="scientific">Rotaria magnacalcarata</name>
    <dbReference type="NCBI Taxonomy" id="392030"/>
    <lineage>
        <taxon>Eukaryota</taxon>
        <taxon>Metazoa</taxon>
        <taxon>Spiralia</taxon>
        <taxon>Gnathifera</taxon>
        <taxon>Rotifera</taxon>
        <taxon>Eurotatoria</taxon>
        <taxon>Bdelloidea</taxon>
        <taxon>Philodinida</taxon>
        <taxon>Philodinidae</taxon>
        <taxon>Rotaria</taxon>
    </lineage>
</organism>
<evidence type="ECO:0000259" key="1">
    <source>
        <dbReference type="Pfam" id="PF23265"/>
    </source>
</evidence>
<protein>
    <recommendedName>
        <fullName evidence="1">KY-like immunoglobulin-like domain-containing protein</fullName>
    </recommendedName>
</protein>
<feature type="domain" description="KY-like immunoglobulin-like" evidence="1">
    <location>
        <begin position="3"/>
        <end position="114"/>
    </location>
</feature>
<sequence length="114" mass="13156">MPKNPISFPKTWKNFFDLNMEVVSPKDTHLIKVHNRQTDAEVLIRAPDDVELLGSLTNTREENVEGGHQVFYDRHKSLWRCKFAPNCDGMFDAQIFAKKKADKGQYTSAVKFKV</sequence>
<dbReference type="Proteomes" id="UP000676336">
    <property type="component" value="Unassembled WGS sequence"/>
</dbReference>
<dbReference type="EMBL" id="CAJOBI010015916">
    <property type="protein sequence ID" value="CAF4185721.1"/>
    <property type="molecule type" value="Genomic_DNA"/>
</dbReference>
<gene>
    <name evidence="2" type="ORF">SMN809_LOCUS21223</name>
</gene>
<evidence type="ECO:0000313" key="3">
    <source>
        <dbReference type="Proteomes" id="UP000676336"/>
    </source>
</evidence>
<proteinExistence type="predicted"/>
<feature type="non-terminal residue" evidence="2">
    <location>
        <position position="114"/>
    </location>
</feature>
<accession>A0A8S2RVE6</accession>